<feature type="signal peptide" evidence="5">
    <location>
        <begin position="1"/>
        <end position="39"/>
    </location>
</feature>
<evidence type="ECO:0000313" key="10">
    <source>
        <dbReference type="Proteomes" id="UP000247515"/>
    </source>
</evidence>
<dbReference type="GO" id="GO:0030313">
    <property type="term" value="C:cell envelope"/>
    <property type="evidence" value="ECO:0007669"/>
    <property type="project" value="UniProtKB-SubCell"/>
</dbReference>
<dbReference type="InterPro" id="IPR018313">
    <property type="entry name" value="SBP_3_CS"/>
</dbReference>
<accession>A0A1A5XFU2</accession>
<comment type="similarity">
    <text evidence="2 4">Belongs to the bacterial solute-binding protein 3 family.</text>
</comment>
<keyword evidence="3 5" id="KW-0732">Signal</keyword>
<organism evidence="8 9">
    <name type="scientific">Paraburkholderia tropica</name>
    <dbReference type="NCBI Taxonomy" id="92647"/>
    <lineage>
        <taxon>Bacteria</taxon>
        <taxon>Pseudomonadati</taxon>
        <taxon>Pseudomonadota</taxon>
        <taxon>Betaproteobacteria</taxon>
        <taxon>Burkholderiales</taxon>
        <taxon>Burkholderiaceae</taxon>
        <taxon>Paraburkholderia</taxon>
    </lineage>
</organism>
<dbReference type="Proteomes" id="UP000183529">
    <property type="component" value="Unassembled WGS sequence"/>
</dbReference>
<comment type="caution">
    <text evidence="8">The sequence shown here is derived from an EMBL/GenBank/DDBJ whole genome shotgun (WGS) entry which is preliminary data.</text>
</comment>
<dbReference type="RefSeq" id="WP_065059666.1">
    <property type="nucleotide sequence ID" value="NZ_CADFGN010000001.1"/>
</dbReference>
<dbReference type="InterPro" id="IPR001638">
    <property type="entry name" value="Solute-binding_3/MltF_N"/>
</dbReference>
<sequence length="294" mass="30531">MNARLPISALSSLRAVPVLPALVACAALCSALAAPAASAADAVKTLDSGKLTYGVAASFAPFEFTRSGTLTGFDIDLAQAVAKEMKLEPAPQNMQFNGLIPALQGGRIDLINSAMYITPARSAQVDFVPYLRVGDRIIVQQSNPAKITGRDDSLCGKNVAVTLGGIEETYARADAKRCTAEGKTAPNVMTLPTAQDAALSLRQGRADAIYNSTPGTVQLLAEVPNTYKAVGPEFEQTTTIGFAVAKGNTAMAGALKDALAKVVAQGTYRQLIAKWKLPASVSIFDGAGTVAKAD</sequence>
<evidence type="ECO:0000256" key="5">
    <source>
        <dbReference type="SAM" id="SignalP"/>
    </source>
</evidence>
<dbReference type="PANTHER" id="PTHR35936">
    <property type="entry name" value="MEMBRANE-BOUND LYTIC MUREIN TRANSGLYCOSYLASE F"/>
    <property type="match status" value="1"/>
</dbReference>
<evidence type="ECO:0000256" key="1">
    <source>
        <dbReference type="ARBA" id="ARBA00004196"/>
    </source>
</evidence>
<proteinExistence type="inferred from homology"/>
<dbReference type="EMBL" id="QJJV01000009">
    <property type="protein sequence ID" value="PXX15712.1"/>
    <property type="molecule type" value="Genomic_DNA"/>
</dbReference>
<evidence type="ECO:0000313" key="8">
    <source>
        <dbReference type="EMBL" id="SEK01431.1"/>
    </source>
</evidence>
<dbReference type="PANTHER" id="PTHR35936:SF17">
    <property type="entry name" value="ARGININE-BINDING EXTRACELLULAR PROTEIN ARTP"/>
    <property type="match status" value="1"/>
</dbReference>
<dbReference type="CDD" id="cd01004">
    <property type="entry name" value="PBP2_MidA_like"/>
    <property type="match status" value="1"/>
</dbReference>
<dbReference type="PROSITE" id="PS01039">
    <property type="entry name" value="SBP_BACTERIAL_3"/>
    <property type="match status" value="1"/>
</dbReference>
<dbReference type="Gene3D" id="3.40.190.10">
    <property type="entry name" value="Periplasmic binding protein-like II"/>
    <property type="match status" value="2"/>
</dbReference>
<reference evidence="8 9" key="1">
    <citation type="submission" date="2016-10" db="EMBL/GenBank/DDBJ databases">
        <authorList>
            <person name="Varghese N."/>
            <person name="Submissions S."/>
        </authorList>
    </citation>
    <scope>NUCLEOTIDE SEQUENCE [LARGE SCALE GENOMIC DNA]</scope>
    <source>
        <strain evidence="8 9">LMG 22274</strain>
    </source>
</reference>
<dbReference type="OrthoDB" id="8611212at2"/>
<dbReference type="AlphaFoldDB" id="A0A1A5XFU2"/>
<protein>
    <submittedName>
        <fullName evidence="7">Amino acid ABC transporter substrate-binding protein (PAAT family)</fullName>
    </submittedName>
    <submittedName>
        <fullName evidence="8">Amino acid ABC transporter substrate-binding protein, PAAT family</fullName>
    </submittedName>
</protein>
<evidence type="ECO:0000256" key="4">
    <source>
        <dbReference type="RuleBase" id="RU003744"/>
    </source>
</evidence>
<dbReference type="Pfam" id="PF00497">
    <property type="entry name" value="SBP_bac_3"/>
    <property type="match status" value="1"/>
</dbReference>
<comment type="subcellular location">
    <subcellularLocation>
        <location evidence="1">Cell envelope</location>
    </subcellularLocation>
</comment>
<dbReference type="EMBL" id="FNZM01000013">
    <property type="protein sequence ID" value="SEK01431.1"/>
    <property type="molecule type" value="Genomic_DNA"/>
</dbReference>
<dbReference type="PROSITE" id="PS51257">
    <property type="entry name" value="PROKAR_LIPOPROTEIN"/>
    <property type="match status" value="1"/>
</dbReference>
<feature type="domain" description="Solute-binding protein family 3/N-terminal" evidence="6">
    <location>
        <begin position="50"/>
        <end position="279"/>
    </location>
</feature>
<evidence type="ECO:0000259" key="6">
    <source>
        <dbReference type="SMART" id="SM00062"/>
    </source>
</evidence>
<reference evidence="7 10" key="2">
    <citation type="submission" date="2018-05" db="EMBL/GenBank/DDBJ databases">
        <title>Genomic Encyclopedia of Type Strains, Phase IV (KMG-V): Genome sequencing to study the core and pangenomes of soil and plant-associated prokaryotes.</title>
        <authorList>
            <person name="Whitman W."/>
        </authorList>
    </citation>
    <scope>NUCLEOTIDE SEQUENCE [LARGE SCALE GENOMIC DNA]</scope>
    <source>
        <strain evidence="7 10">SIr-6563</strain>
    </source>
</reference>
<gene>
    <name evidence="7" type="ORF">C7400_10947</name>
    <name evidence="8" type="ORF">SAMN05216550_11347</name>
</gene>
<keyword evidence="10" id="KW-1185">Reference proteome</keyword>
<evidence type="ECO:0000313" key="7">
    <source>
        <dbReference type="EMBL" id="PXX15712.1"/>
    </source>
</evidence>
<feature type="chain" id="PRO_5015053613" evidence="5">
    <location>
        <begin position="40"/>
        <end position="294"/>
    </location>
</feature>
<name>A0A1A5XFU2_9BURK</name>
<dbReference type="Proteomes" id="UP000247515">
    <property type="component" value="Unassembled WGS sequence"/>
</dbReference>
<dbReference type="GeneID" id="61305677"/>
<dbReference type="SMART" id="SM00062">
    <property type="entry name" value="PBPb"/>
    <property type="match status" value="1"/>
</dbReference>
<dbReference type="SUPFAM" id="SSF53850">
    <property type="entry name" value="Periplasmic binding protein-like II"/>
    <property type="match status" value="1"/>
</dbReference>
<evidence type="ECO:0000256" key="3">
    <source>
        <dbReference type="ARBA" id="ARBA00022729"/>
    </source>
</evidence>
<evidence type="ECO:0000256" key="2">
    <source>
        <dbReference type="ARBA" id="ARBA00010333"/>
    </source>
</evidence>
<evidence type="ECO:0000313" key="9">
    <source>
        <dbReference type="Proteomes" id="UP000183529"/>
    </source>
</evidence>